<dbReference type="EMBL" id="CP080034">
    <property type="protein sequence ID" value="QYC09515.1"/>
    <property type="molecule type" value="Genomic_DNA"/>
</dbReference>
<name>A0ABX8TEA0_9CAUL</name>
<organism evidence="1 2">
    <name type="scientific">Brevundimonas nasdae</name>
    <dbReference type="NCBI Taxonomy" id="172043"/>
    <lineage>
        <taxon>Bacteria</taxon>
        <taxon>Pseudomonadati</taxon>
        <taxon>Pseudomonadota</taxon>
        <taxon>Alphaproteobacteria</taxon>
        <taxon>Caulobacterales</taxon>
        <taxon>Caulobacteraceae</taxon>
        <taxon>Brevundimonas</taxon>
    </lineage>
</organism>
<dbReference type="RefSeq" id="WP_219355084.1">
    <property type="nucleotide sequence ID" value="NZ_CP080034.1"/>
</dbReference>
<dbReference type="Proteomes" id="UP000824334">
    <property type="component" value="Chromosome"/>
</dbReference>
<reference evidence="1 2" key="1">
    <citation type="submission" date="2021-07" db="EMBL/GenBank/DDBJ databases">
        <title>Isolation and characterization of bacteria from a gold mining with a capacity of golden bioaccumulation.</title>
        <authorList>
            <person name="Yang X.J."/>
        </authorList>
    </citation>
    <scope>NUCLEOTIDE SEQUENCE [LARGE SCALE GENOMIC DNA]</scope>
    <source>
        <strain evidence="1 2">Au29</strain>
    </source>
</reference>
<accession>A0ABX8TEA0</accession>
<evidence type="ECO:0000313" key="1">
    <source>
        <dbReference type="EMBL" id="QYC09515.1"/>
    </source>
</evidence>
<gene>
    <name evidence="1" type="ORF">KWG56_13040</name>
</gene>
<dbReference type="GeneID" id="94376204"/>
<sequence length="341" mass="39007">MNVICYSSFTFGYLNRARVLFSSVKRFHPDWHCVALITDVPPPGFQWRDDEPIDEIVYAKDLGIENFESWLFKLDVIEVCTAVKGPYLLQACKGKADAVIYLDPDTCLFNSLDPLTEELKRSEIVITPHQTHPDEERSAIIDNEITSLKTGIYNLGFLAVRTTGEGLRMAQWWSDRLLEFCHDDIPNGLFVDQRWCDHVPSFFDNVKILKDPGYNVASWNLSHRTVDIDHGGMARVNGVPLRFWHFTKLGPLGDVMTKRYALDNFPVYELWAWYRDQVALATGTDVPQGYWAFGVYDDGVAISKDQRVLYRHRKDLQEAFPNPYASGEGTLQSWLSNEGVA</sequence>
<proteinExistence type="predicted"/>
<keyword evidence="2" id="KW-1185">Reference proteome</keyword>
<evidence type="ECO:0000313" key="2">
    <source>
        <dbReference type="Proteomes" id="UP000824334"/>
    </source>
</evidence>
<evidence type="ECO:0008006" key="3">
    <source>
        <dbReference type="Google" id="ProtNLM"/>
    </source>
</evidence>
<protein>
    <recommendedName>
        <fullName evidence="3">Glycosyl transferase</fullName>
    </recommendedName>
</protein>